<dbReference type="EMBL" id="QOIP01000001">
    <property type="protein sequence ID" value="RLU27416.1"/>
    <property type="molecule type" value="Genomic_DNA"/>
</dbReference>
<dbReference type="GO" id="GO:0008270">
    <property type="term" value="F:zinc ion binding"/>
    <property type="evidence" value="ECO:0007669"/>
    <property type="project" value="UniProtKB-UniRule"/>
</dbReference>
<keyword evidence="1" id="KW-0479">Metal-binding</keyword>
<feature type="domain" description="ZAD" evidence="3">
    <location>
        <begin position="4"/>
        <end position="77"/>
    </location>
</feature>
<feature type="compositionally biased region" description="Basic and acidic residues" evidence="2">
    <location>
        <begin position="725"/>
        <end position="743"/>
    </location>
</feature>
<feature type="compositionally biased region" description="Basic and acidic residues" evidence="2">
    <location>
        <begin position="751"/>
        <end position="761"/>
    </location>
</feature>
<feature type="region of interest" description="Disordered" evidence="2">
    <location>
        <begin position="318"/>
        <end position="502"/>
    </location>
</feature>
<feature type="compositionally biased region" description="Basic and acidic residues" evidence="2">
    <location>
        <begin position="861"/>
        <end position="880"/>
    </location>
</feature>
<keyword evidence="1" id="KW-0862">Zinc</keyword>
<feature type="compositionally biased region" description="Acidic residues" evidence="2">
    <location>
        <begin position="619"/>
        <end position="628"/>
    </location>
</feature>
<dbReference type="PROSITE" id="PS00028">
    <property type="entry name" value="ZINC_FINGER_C2H2_1"/>
    <property type="match status" value="1"/>
</dbReference>
<feature type="compositionally biased region" description="Basic residues" evidence="2">
    <location>
        <begin position="348"/>
        <end position="357"/>
    </location>
</feature>
<dbReference type="Proteomes" id="UP000279307">
    <property type="component" value="Chromosome 1"/>
</dbReference>
<feature type="compositionally biased region" description="Basic residues" evidence="2">
    <location>
        <begin position="205"/>
        <end position="225"/>
    </location>
</feature>
<keyword evidence="1" id="KW-0863">Zinc-finger</keyword>
<evidence type="ECO:0000313" key="5">
    <source>
        <dbReference type="Proteomes" id="UP000279307"/>
    </source>
</evidence>
<dbReference type="GO" id="GO:0005634">
    <property type="term" value="C:nucleus"/>
    <property type="evidence" value="ECO:0007669"/>
    <property type="project" value="InterPro"/>
</dbReference>
<evidence type="ECO:0000256" key="1">
    <source>
        <dbReference type="PROSITE-ProRule" id="PRU01263"/>
    </source>
</evidence>
<evidence type="ECO:0000313" key="4">
    <source>
        <dbReference type="EMBL" id="RLU27416.1"/>
    </source>
</evidence>
<feature type="compositionally biased region" description="Basic and acidic residues" evidence="2">
    <location>
        <begin position="579"/>
        <end position="595"/>
    </location>
</feature>
<feature type="compositionally biased region" description="Polar residues" evidence="2">
    <location>
        <begin position="699"/>
        <end position="719"/>
    </location>
</feature>
<organism evidence="4 5">
    <name type="scientific">Ooceraea biroi</name>
    <name type="common">Clonal raider ant</name>
    <name type="synonym">Cerapachys biroi</name>
    <dbReference type="NCBI Taxonomy" id="2015173"/>
    <lineage>
        <taxon>Eukaryota</taxon>
        <taxon>Metazoa</taxon>
        <taxon>Ecdysozoa</taxon>
        <taxon>Arthropoda</taxon>
        <taxon>Hexapoda</taxon>
        <taxon>Insecta</taxon>
        <taxon>Pterygota</taxon>
        <taxon>Neoptera</taxon>
        <taxon>Endopterygota</taxon>
        <taxon>Hymenoptera</taxon>
        <taxon>Apocrita</taxon>
        <taxon>Aculeata</taxon>
        <taxon>Formicoidea</taxon>
        <taxon>Formicidae</taxon>
        <taxon>Dorylinae</taxon>
        <taxon>Ooceraea</taxon>
    </lineage>
</organism>
<feature type="compositionally biased region" description="Polar residues" evidence="2">
    <location>
        <begin position="371"/>
        <end position="382"/>
    </location>
</feature>
<feature type="binding site" evidence="1">
    <location>
        <position position="9"/>
    </location>
    <ligand>
        <name>Zn(2+)</name>
        <dbReference type="ChEBI" id="CHEBI:29105"/>
    </ligand>
</feature>
<dbReference type="OrthoDB" id="7683467at2759"/>
<feature type="region of interest" description="Disordered" evidence="2">
    <location>
        <begin position="196"/>
        <end position="225"/>
    </location>
</feature>
<comment type="caution">
    <text evidence="4">The sequence shown here is derived from an EMBL/GenBank/DDBJ whole genome shotgun (WGS) entry which is preliminary data.</text>
</comment>
<accession>A0A3L8E464</accession>
<feature type="compositionally biased region" description="Basic and acidic residues" evidence="2">
    <location>
        <begin position="426"/>
        <end position="438"/>
    </location>
</feature>
<feature type="region of interest" description="Disordered" evidence="2">
    <location>
        <begin position="1073"/>
        <end position="1106"/>
    </location>
</feature>
<feature type="binding site" evidence="1">
    <location>
        <position position="6"/>
    </location>
    <ligand>
        <name>Zn(2+)</name>
        <dbReference type="ChEBI" id="CHEBI:29105"/>
    </ligand>
</feature>
<feature type="compositionally biased region" description="Basic and acidic residues" evidence="2">
    <location>
        <begin position="800"/>
        <end position="813"/>
    </location>
</feature>
<dbReference type="InterPro" id="IPR012934">
    <property type="entry name" value="Znf_AD"/>
</dbReference>
<dbReference type="PROSITE" id="PS51915">
    <property type="entry name" value="ZAD"/>
    <property type="match status" value="1"/>
</dbReference>
<protein>
    <recommendedName>
        <fullName evidence="3">ZAD domain-containing protein</fullName>
    </recommendedName>
</protein>
<feature type="compositionally biased region" description="Low complexity" evidence="2">
    <location>
        <begin position="326"/>
        <end position="347"/>
    </location>
</feature>
<feature type="binding site" evidence="1">
    <location>
        <position position="53"/>
    </location>
    <ligand>
        <name>Zn(2+)</name>
        <dbReference type="ChEBI" id="CHEBI:29105"/>
    </ligand>
</feature>
<dbReference type="AlphaFoldDB" id="A0A3L8E464"/>
<feature type="compositionally biased region" description="Acidic residues" evidence="2">
    <location>
        <begin position="768"/>
        <end position="784"/>
    </location>
</feature>
<sequence>MPDHYCFLCASDEGVFLDVTADNQSVFGDQLETCLTTKITENIELSNKVCYKCAYELDQCTKFVKKYKDSHETSNSKAPAAPSSCCLCLEFVDSSRIFDITKDSRAIFSPLQKIRNIFNEDLTKTDAKLICLTCRYNLDVLYDLKKIYQETIINLKALINKEIDYSSFPKVHTDVVNRKTTVTTFPDITFYGSLSSDSEGENMSRRKSRVKSRNAPRGNAQKKLKGAKAKVRTCDQCRNVVATGSDMYRFHRTGLTVCKSCWITMDPNRSKGRRRSLKNTKTKLCTVFLTDVLSEGSHEKPYKLEEDEDGNKLYVILDDSSEDRSSVSSRQSASPKSQNHTATAASASKKRGKKRRIDIKSDIETTPVKMTRSSTQTSTTIPETRLTRSKTISDKEQSPNMPVTRRGRKRASTASSDSDVAQLTSKETRARTSNDRAKPASPVLRASITSPAENTKKSNRKRLRSFTLDGAALSEHSDDSSNENSRSRKKSNASSTWATPTVKPEVEIKREIRNRTRSSSISSTEMPLAEFKSPESVEVKAEYTCDKCSQKFDNKILSVEHRLTHLKQITLKLERVNVDSEKQETKEDETSKEVKSPCSRTVSIDKQGDDPSEEIAINVEDDTDDEEIFSLLKNEIKTEEQVKMAKHDESEKSEKADASDKLDTAEDESQRTEEESTKTQSDKDVSVEESEQREESMTPDKSTTLDKSTSPDKSLTPDTPVTPDKIQEKDTKDKDEKDQDIKTPIDGATDTSKDKDVKEKATVASADQDAEECETVQAEDEAEVLTEKKEEQPVSECNNDTEKVQEATTHNEETVVESLVNNAPKDQDENCTNESENNSRDNKDEEVQDVETTQDNLTNESQKESNNDKDEEESEKKNKTTTDITSKTKVPNDKKHSDDLTIIDEIGVTASEQQQNGDNLIAEMLADKPNGIGDEPDLSNCDKLDGTANDVQDDVQDDDDILMVPLANNNDVAKAKKLTDEALLKDDPPEENYKLEDGIKSLERLIKETVVSEGEYGEQENSNHVTSNNSPADAANEILSEVFNLAAAEVQKREDNKITKDLDDTEIETLENISREIRNSADMPSLDPISMMELDDDDNHDDITLD</sequence>
<proteinExistence type="predicted"/>
<feature type="compositionally biased region" description="Basic and acidic residues" evidence="2">
    <location>
        <begin position="890"/>
        <end position="899"/>
    </location>
</feature>
<dbReference type="InterPro" id="IPR013087">
    <property type="entry name" value="Znf_C2H2_type"/>
</dbReference>
<evidence type="ECO:0000256" key="2">
    <source>
        <dbReference type="SAM" id="MobiDB-lite"/>
    </source>
</evidence>
<evidence type="ECO:0000259" key="3">
    <source>
        <dbReference type="PROSITE" id="PS51915"/>
    </source>
</evidence>
<feature type="binding site" evidence="1">
    <location>
        <position position="50"/>
    </location>
    <ligand>
        <name>Zn(2+)</name>
        <dbReference type="ChEBI" id="CHEBI:29105"/>
    </ligand>
</feature>
<feature type="compositionally biased region" description="Basic and acidic residues" evidence="2">
    <location>
        <begin position="634"/>
        <end position="686"/>
    </location>
</feature>
<gene>
    <name evidence="4" type="ORF">DMN91_001220</name>
</gene>
<feature type="compositionally biased region" description="Polar residues" evidence="2">
    <location>
        <begin position="850"/>
        <end position="860"/>
    </location>
</feature>
<name>A0A3L8E464_OOCBI</name>
<reference evidence="4 5" key="1">
    <citation type="journal article" date="2018" name="Genome Res.">
        <title>The genomic architecture and molecular evolution of ant odorant receptors.</title>
        <authorList>
            <person name="McKenzie S.K."/>
            <person name="Kronauer D.J.C."/>
        </authorList>
    </citation>
    <scope>NUCLEOTIDE SEQUENCE [LARGE SCALE GENOMIC DNA]</scope>
    <source>
        <strain evidence="4">Clonal line C1</strain>
    </source>
</reference>
<feature type="compositionally biased region" description="Polar residues" evidence="2">
    <location>
        <begin position="412"/>
        <end position="425"/>
    </location>
</feature>
<dbReference type="SMART" id="SM00868">
    <property type="entry name" value="zf-AD"/>
    <property type="match status" value="2"/>
</dbReference>
<feature type="region of interest" description="Disordered" evidence="2">
    <location>
        <begin position="579"/>
        <end position="899"/>
    </location>
</feature>